<dbReference type="PROSITE" id="PS50053">
    <property type="entry name" value="UBIQUITIN_2"/>
    <property type="match status" value="1"/>
</dbReference>
<keyword evidence="2 4" id="KW-0863">Zinc-finger</keyword>
<reference evidence="8 9" key="1">
    <citation type="submission" date="2015-11" db="EMBL/GenBank/DDBJ databases">
        <title>The genome of Debaryomyces fabryi.</title>
        <authorList>
            <person name="Tafer H."/>
            <person name="Lopandic K."/>
        </authorList>
    </citation>
    <scope>NUCLEOTIDE SEQUENCE [LARGE SCALE GENOMIC DNA]</scope>
    <source>
        <strain evidence="8 9">CBS 789</strain>
    </source>
</reference>
<evidence type="ECO:0000256" key="3">
    <source>
        <dbReference type="ARBA" id="ARBA00022833"/>
    </source>
</evidence>
<dbReference type="Gene3D" id="4.10.1110.10">
    <property type="entry name" value="AN1-like Zinc finger"/>
    <property type="match status" value="1"/>
</dbReference>
<protein>
    <submittedName>
        <fullName evidence="8">Uncharacterized protein</fullName>
    </submittedName>
</protein>
<proteinExistence type="predicted"/>
<feature type="domain" description="Ubiquitin-like" evidence="6">
    <location>
        <begin position="1"/>
        <end position="80"/>
    </location>
</feature>
<dbReference type="SMART" id="SM00154">
    <property type="entry name" value="ZnF_AN1"/>
    <property type="match status" value="1"/>
</dbReference>
<dbReference type="GO" id="GO:0005737">
    <property type="term" value="C:cytoplasm"/>
    <property type="evidence" value="ECO:0007669"/>
    <property type="project" value="TreeGrafter"/>
</dbReference>
<dbReference type="InterPro" id="IPR035896">
    <property type="entry name" value="AN1-like_Znf"/>
</dbReference>
<dbReference type="SUPFAM" id="SSF118310">
    <property type="entry name" value="AN1-like Zinc finger"/>
    <property type="match status" value="1"/>
</dbReference>
<dbReference type="SUPFAM" id="SSF54236">
    <property type="entry name" value="Ubiquitin-like"/>
    <property type="match status" value="1"/>
</dbReference>
<gene>
    <name evidence="8" type="ORF">AC631_03787</name>
</gene>
<dbReference type="InterPro" id="IPR000058">
    <property type="entry name" value="Znf_AN1"/>
</dbReference>
<evidence type="ECO:0000256" key="4">
    <source>
        <dbReference type="PROSITE-ProRule" id="PRU00449"/>
    </source>
</evidence>
<name>A0A0V1PWL5_9ASCO</name>
<evidence type="ECO:0000256" key="2">
    <source>
        <dbReference type="ARBA" id="ARBA00022771"/>
    </source>
</evidence>
<keyword evidence="3" id="KW-0862">Zinc</keyword>
<feature type="compositionally biased region" description="Low complexity" evidence="5">
    <location>
        <begin position="88"/>
        <end position="109"/>
    </location>
</feature>
<dbReference type="Gene3D" id="3.10.20.90">
    <property type="entry name" value="Phosphatidylinositol 3-kinase Catalytic Subunit, Chain A, domain 1"/>
    <property type="match status" value="1"/>
</dbReference>
<organism evidence="8 9">
    <name type="scientific">Debaryomyces fabryi</name>
    <dbReference type="NCBI Taxonomy" id="58627"/>
    <lineage>
        <taxon>Eukaryota</taxon>
        <taxon>Fungi</taxon>
        <taxon>Dikarya</taxon>
        <taxon>Ascomycota</taxon>
        <taxon>Saccharomycotina</taxon>
        <taxon>Pichiomycetes</taxon>
        <taxon>Debaryomycetaceae</taxon>
        <taxon>Debaryomyces</taxon>
    </lineage>
</organism>
<dbReference type="AlphaFoldDB" id="A0A0V1PWL5"/>
<feature type="region of interest" description="Disordered" evidence="5">
    <location>
        <begin position="83"/>
        <end position="112"/>
    </location>
</feature>
<keyword evidence="9" id="KW-1185">Reference proteome</keyword>
<dbReference type="GeneID" id="26840796"/>
<dbReference type="PANTHER" id="PTHR14677">
    <property type="entry name" value="ARSENITE INDUCUBLE RNA ASSOCIATED PROTEIN AIP-1-RELATED"/>
    <property type="match status" value="1"/>
</dbReference>
<evidence type="ECO:0000259" key="7">
    <source>
        <dbReference type="PROSITE" id="PS51039"/>
    </source>
</evidence>
<dbReference type="OrthoDB" id="428577at2759"/>
<accession>A0A0V1PWL5</accession>
<evidence type="ECO:0000256" key="5">
    <source>
        <dbReference type="SAM" id="MobiDB-lite"/>
    </source>
</evidence>
<dbReference type="InterPro" id="IPR029071">
    <property type="entry name" value="Ubiquitin-like_domsf"/>
</dbReference>
<evidence type="ECO:0000259" key="6">
    <source>
        <dbReference type="PROSITE" id="PS50053"/>
    </source>
</evidence>
<evidence type="ECO:0000313" key="9">
    <source>
        <dbReference type="Proteomes" id="UP000054251"/>
    </source>
</evidence>
<dbReference type="PROSITE" id="PS51039">
    <property type="entry name" value="ZF_AN1"/>
    <property type="match status" value="1"/>
</dbReference>
<evidence type="ECO:0000256" key="1">
    <source>
        <dbReference type="ARBA" id="ARBA00022723"/>
    </source>
</evidence>
<keyword evidence="1" id="KW-0479">Metal-binding</keyword>
<dbReference type="GO" id="GO:0008270">
    <property type="term" value="F:zinc ion binding"/>
    <property type="evidence" value="ECO:0007669"/>
    <property type="project" value="UniProtKB-KW"/>
</dbReference>
<dbReference type="PANTHER" id="PTHR14677:SF20">
    <property type="entry name" value="ZINC FINGER AN1-TYPE CONTAINING 2A-RELATED"/>
    <property type="match status" value="1"/>
</dbReference>
<dbReference type="Pfam" id="PF01428">
    <property type="entry name" value="zf-AN1"/>
    <property type="match status" value="1"/>
</dbReference>
<dbReference type="CDD" id="cd17039">
    <property type="entry name" value="Ubl_ubiquitin_like"/>
    <property type="match status" value="1"/>
</dbReference>
<dbReference type="EMBL" id="LMYN01000087">
    <property type="protein sequence ID" value="KSA00460.1"/>
    <property type="molecule type" value="Genomic_DNA"/>
</dbReference>
<evidence type="ECO:0000313" key="8">
    <source>
        <dbReference type="EMBL" id="KSA00460.1"/>
    </source>
</evidence>
<feature type="domain" description="AN1-type" evidence="7">
    <location>
        <begin position="113"/>
        <end position="162"/>
    </location>
</feature>
<sequence length="182" mass="19602">MKVTIRSSTEISYSVTIPDNSTVEDLRNSAKVACPPSGKIPEDFKLIYNGEKLTPNYKTLETFGIVPGAEDIVVILMSDGSDTPKSTSPISSPALQPAAAASGEASGAPAKKKTKKNRCSFKNCSAAPLRMVGNCSHCQGKFCAKHRLLEDHLCQGLQFCKDNAHEKNAMKLQNEKTITSKV</sequence>
<comment type="caution">
    <text evidence="8">The sequence shown here is derived from an EMBL/GenBank/DDBJ whole genome shotgun (WGS) entry which is preliminary data.</text>
</comment>
<dbReference type="RefSeq" id="XP_015466562.1">
    <property type="nucleotide sequence ID" value="XM_015612616.1"/>
</dbReference>
<dbReference type="Proteomes" id="UP000054251">
    <property type="component" value="Unassembled WGS sequence"/>
</dbReference>
<dbReference type="InterPro" id="IPR000626">
    <property type="entry name" value="Ubiquitin-like_dom"/>
</dbReference>